<feature type="binding site" evidence="6">
    <location>
        <begin position="208"/>
        <end position="211"/>
    </location>
    <ligand>
        <name>ATP</name>
        <dbReference type="ChEBI" id="CHEBI:30616"/>
    </ligand>
</feature>
<evidence type="ECO:0000256" key="3">
    <source>
        <dbReference type="ARBA" id="ARBA00022840"/>
    </source>
</evidence>
<feature type="binding site" evidence="6">
    <location>
        <begin position="16"/>
        <end position="18"/>
    </location>
    <ligand>
        <name>ATP</name>
        <dbReference type="ChEBI" id="CHEBI:30616"/>
    </ligand>
</feature>
<evidence type="ECO:0000313" key="7">
    <source>
        <dbReference type="EMBL" id="PIS09038.1"/>
    </source>
</evidence>
<dbReference type="CDD" id="cd10225">
    <property type="entry name" value="ASKHA_NBD_MreB-like"/>
    <property type="match status" value="1"/>
</dbReference>
<keyword evidence="2 6" id="KW-0547">Nucleotide-binding</keyword>
<reference evidence="8" key="1">
    <citation type="submission" date="2017-09" db="EMBL/GenBank/DDBJ databases">
        <title>Depth-based differentiation of microbial function through sediment-hosted aquifers and enrichment of novel symbionts in the deep terrestrial subsurface.</title>
        <authorList>
            <person name="Probst A.J."/>
            <person name="Ladd B."/>
            <person name="Jarett J.K."/>
            <person name="Geller-Mcgrath D.E."/>
            <person name="Sieber C.M.K."/>
            <person name="Emerson J.B."/>
            <person name="Anantharaman K."/>
            <person name="Thomas B.C."/>
            <person name="Malmstrom R."/>
            <person name="Stieglmeier M."/>
            <person name="Klingl A."/>
            <person name="Woyke T."/>
            <person name="Ryan C.M."/>
            <person name="Banfield J.F."/>
        </authorList>
    </citation>
    <scope>NUCLEOTIDE SEQUENCE [LARGE SCALE GENOMIC DNA]</scope>
</reference>
<dbReference type="InterPro" id="IPR056546">
    <property type="entry name" value="MreB_MamK-like"/>
</dbReference>
<dbReference type="GO" id="GO:0000902">
    <property type="term" value="P:cell morphogenesis"/>
    <property type="evidence" value="ECO:0007669"/>
    <property type="project" value="InterPro"/>
</dbReference>
<dbReference type="HAMAP" id="MF_02207">
    <property type="entry name" value="MreB"/>
    <property type="match status" value="1"/>
</dbReference>
<comment type="caution">
    <text evidence="7">The sequence shown here is derived from an EMBL/GenBank/DDBJ whole genome shotgun (WGS) entry which is preliminary data.</text>
</comment>
<evidence type="ECO:0000256" key="6">
    <source>
        <dbReference type="HAMAP-Rule" id="MF_02207"/>
    </source>
</evidence>
<dbReference type="GO" id="GO:0005737">
    <property type="term" value="C:cytoplasm"/>
    <property type="evidence" value="ECO:0007669"/>
    <property type="project" value="UniProtKB-SubCell"/>
</dbReference>
<evidence type="ECO:0000256" key="2">
    <source>
        <dbReference type="ARBA" id="ARBA00022741"/>
    </source>
</evidence>
<comment type="function">
    <text evidence="6">Forms membrane-associated dynamic filaments that are essential for cell shape determination. Acts by regulating cell wall synthesis and cell elongation, and thus cell shape. A feedback loop between cell geometry and MreB localization may maintain elongated cell shape by targeting cell wall growth to regions of negative cell wall curvature.</text>
</comment>
<accession>A0A2H0WAV1</accession>
<dbReference type="GO" id="GO:0008360">
    <property type="term" value="P:regulation of cell shape"/>
    <property type="evidence" value="ECO:0007669"/>
    <property type="project" value="UniProtKB-UniRule"/>
</dbReference>
<comment type="subunit">
    <text evidence="6">Forms polymers.</text>
</comment>
<evidence type="ECO:0000256" key="4">
    <source>
        <dbReference type="ARBA" id="ARBA00022960"/>
    </source>
</evidence>
<dbReference type="SUPFAM" id="SSF53067">
    <property type="entry name" value="Actin-like ATPase domain"/>
    <property type="match status" value="2"/>
</dbReference>
<protein>
    <recommendedName>
        <fullName evidence="6">Cell shape-determining protein MreB</fullName>
    </recommendedName>
</protein>
<dbReference type="Pfam" id="PF06723">
    <property type="entry name" value="MreB_Mbl"/>
    <property type="match status" value="1"/>
</dbReference>
<organism evidence="7 8">
    <name type="scientific">Candidatus Beckwithbacteria bacterium CG10_big_fil_rev_8_21_14_0_10_34_10</name>
    <dbReference type="NCBI Taxonomy" id="1974495"/>
    <lineage>
        <taxon>Bacteria</taxon>
        <taxon>Candidatus Beckwithiibacteriota</taxon>
    </lineage>
</organism>
<evidence type="ECO:0000313" key="8">
    <source>
        <dbReference type="Proteomes" id="UP000230093"/>
    </source>
</evidence>
<dbReference type="PANTHER" id="PTHR42749">
    <property type="entry name" value="CELL SHAPE-DETERMINING PROTEIN MREB"/>
    <property type="match status" value="1"/>
</dbReference>
<dbReference type="InterPro" id="IPR043129">
    <property type="entry name" value="ATPase_NBD"/>
</dbReference>
<dbReference type="PANTHER" id="PTHR42749:SF1">
    <property type="entry name" value="CELL SHAPE-DETERMINING PROTEIN MREB"/>
    <property type="match status" value="1"/>
</dbReference>
<dbReference type="NCBIfam" id="NF010539">
    <property type="entry name" value="PRK13927.1"/>
    <property type="match status" value="1"/>
</dbReference>
<evidence type="ECO:0000256" key="1">
    <source>
        <dbReference type="ARBA" id="ARBA00022490"/>
    </source>
</evidence>
<proteinExistence type="inferred from homology"/>
<dbReference type="InterPro" id="IPR004753">
    <property type="entry name" value="MreB"/>
</dbReference>
<keyword evidence="3 6" id="KW-0067">ATP-binding</keyword>
<evidence type="ECO:0000256" key="5">
    <source>
        <dbReference type="ARBA" id="ARBA00023458"/>
    </source>
</evidence>
<gene>
    <name evidence="6" type="primary">mreB</name>
    <name evidence="7" type="ORF">COT75_03440</name>
</gene>
<sequence length="340" mass="36277">MRIIMFSKKLAIDLGTANSLVYLVGEGIVLNEPTVVAVSLRDKKVLAVGKEAKEMLGRTPGNIVASKPMRSGVIANYQVTKAMLRFFLQRACGRSFLFKPVVMISVPAGCTQVEKRAVEGAALSAGARKVYLIHEPLAAAIGAGIPISESSGNMILDIGGGAAEAAVISLGSVVTSKSLRVGGSQMDDGVGNYIRKKYSLVVGETTAETIKIKIGSALKVSKEENKRMEIKGRDSVSGLPRKIEIARNEVVEALEPSLKQISSMVKNVLSEVPPELASDIIDKGIVMSGGTSMLLNFNKFLTKETNVPCYLAEEPMLTVIKGTGIALENLALYQRNLVQI</sequence>
<keyword evidence="1 6" id="KW-0963">Cytoplasm</keyword>
<dbReference type="PRINTS" id="PR01652">
    <property type="entry name" value="SHAPEPROTEIN"/>
</dbReference>
<name>A0A2H0WAV1_9BACT</name>
<dbReference type="NCBIfam" id="TIGR00904">
    <property type="entry name" value="mreB"/>
    <property type="match status" value="1"/>
</dbReference>
<comment type="similarity">
    <text evidence="5 6">Belongs to the FtsA/MreB family.</text>
</comment>
<dbReference type="GO" id="GO:0005524">
    <property type="term" value="F:ATP binding"/>
    <property type="evidence" value="ECO:0007669"/>
    <property type="project" value="UniProtKB-KW"/>
</dbReference>
<keyword evidence="4 6" id="KW-0133">Cell shape</keyword>
<dbReference type="Proteomes" id="UP000230093">
    <property type="component" value="Unassembled WGS sequence"/>
</dbReference>
<dbReference type="EMBL" id="PEZT01000021">
    <property type="protein sequence ID" value="PIS09038.1"/>
    <property type="molecule type" value="Genomic_DNA"/>
</dbReference>
<comment type="caution">
    <text evidence="6">Lacks conserved residue(s) required for the propagation of feature annotation.</text>
</comment>
<dbReference type="AlphaFoldDB" id="A0A2H0WAV1"/>
<dbReference type="Gene3D" id="3.30.420.40">
    <property type="match status" value="3"/>
</dbReference>
<comment type="subcellular location">
    <subcellularLocation>
        <location evidence="6">Cytoplasm</location>
    </subcellularLocation>
    <text evidence="6">Membrane-associated.</text>
</comment>